<keyword evidence="2" id="KW-1185">Reference proteome</keyword>
<evidence type="ECO:0000313" key="2">
    <source>
        <dbReference type="Proteomes" id="UP001634393"/>
    </source>
</evidence>
<dbReference type="EMBL" id="JBJXBP010000003">
    <property type="protein sequence ID" value="KAL3840924.1"/>
    <property type="molecule type" value="Genomic_DNA"/>
</dbReference>
<dbReference type="Proteomes" id="UP001634393">
    <property type="component" value="Unassembled WGS sequence"/>
</dbReference>
<reference evidence="1 2" key="1">
    <citation type="submission" date="2024-12" db="EMBL/GenBank/DDBJ databases">
        <title>The unique morphological basis and parallel evolutionary history of personate flowers in Penstemon.</title>
        <authorList>
            <person name="Depatie T.H."/>
            <person name="Wessinger C.A."/>
        </authorList>
    </citation>
    <scope>NUCLEOTIDE SEQUENCE [LARGE SCALE GENOMIC DNA]</scope>
    <source>
        <strain evidence="1">WTNN_2</strain>
        <tissue evidence="1">Leaf</tissue>
    </source>
</reference>
<evidence type="ECO:0000313" key="1">
    <source>
        <dbReference type="EMBL" id="KAL3840924.1"/>
    </source>
</evidence>
<comment type="caution">
    <text evidence="1">The sequence shown here is derived from an EMBL/GenBank/DDBJ whole genome shotgun (WGS) entry which is preliminary data.</text>
</comment>
<accession>A0ABD3TUS6</accession>
<proteinExistence type="predicted"/>
<dbReference type="AlphaFoldDB" id="A0ABD3TUS6"/>
<gene>
    <name evidence="1" type="ORF">ACJIZ3_025515</name>
</gene>
<name>A0ABD3TUS6_9LAMI</name>
<organism evidence="1 2">
    <name type="scientific">Penstemon smallii</name>
    <dbReference type="NCBI Taxonomy" id="265156"/>
    <lineage>
        <taxon>Eukaryota</taxon>
        <taxon>Viridiplantae</taxon>
        <taxon>Streptophyta</taxon>
        <taxon>Embryophyta</taxon>
        <taxon>Tracheophyta</taxon>
        <taxon>Spermatophyta</taxon>
        <taxon>Magnoliopsida</taxon>
        <taxon>eudicotyledons</taxon>
        <taxon>Gunneridae</taxon>
        <taxon>Pentapetalae</taxon>
        <taxon>asterids</taxon>
        <taxon>lamiids</taxon>
        <taxon>Lamiales</taxon>
        <taxon>Plantaginaceae</taxon>
        <taxon>Cheloneae</taxon>
        <taxon>Penstemon</taxon>
    </lineage>
</organism>
<sequence>MEEFKADKMQAAPANQGMTYSDHIHKRPCLHYVVAGVVVRLVNAVQRLLKPGIKKINGVREARTLDLRITQKL</sequence>
<protein>
    <submittedName>
        <fullName evidence="1">Uncharacterized protein</fullName>
    </submittedName>
</protein>